<proteinExistence type="predicted"/>
<dbReference type="AlphaFoldDB" id="A0A0H5Q9K0"/>
<sequence length="99" mass="11387">METGGGDITDMKDFAEMEKRPQYFSFFLECCEMIALLDNESAGRVIHAIADYFIDGEQPEELKKNEMRVFNRVKSDADKSCEIWLAKVRGGQNRWGAEK</sequence>
<dbReference type="InterPro" id="IPR046258">
    <property type="entry name" value="DUF6291"/>
</dbReference>
<evidence type="ECO:0000259" key="1">
    <source>
        <dbReference type="Pfam" id="PF19808"/>
    </source>
</evidence>
<evidence type="ECO:0000313" key="2">
    <source>
        <dbReference type="EMBL" id="CRY98064.1"/>
    </source>
</evidence>
<dbReference type="EMBL" id="LN854323">
    <property type="protein sequence ID" value="CRY98064.1"/>
    <property type="molecule type" value="Genomic_DNA"/>
</dbReference>
<organism evidence="2">
    <name type="scientific">uncultured prokaryote</name>
    <dbReference type="NCBI Taxonomy" id="198431"/>
    <lineage>
        <taxon>unclassified sequences</taxon>
        <taxon>environmental samples</taxon>
    </lineage>
</organism>
<reference evidence="2" key="2">
    <citation type="submission" date="2015-07" db="EMBL/GenBank/DDBJ databases">
        <title>Plasmids, circular viruses and viroids from rat gut.</title>
        <authorList>
            <person name="Jorgensen T.J."/>
            <person name="Hansen M.A."/>
            <person name="Xu Z."/>
            <person name="Tabak M.A."/>
            <person name="Sorensen S.J."/>
            <person name="Hansen L.H."/>
        </authorList>
    </citation>
    <scope>NUCLEOTIDE SEQUENCE</scope>
    <source>
        <strain evidence="2">RGRH1824</strain>
    </source>
</reference>
<dbReference type="Pfam" id="PF19808">
    <property type="entry name" value="DUF6291"/>
    <property type="match status" value="1"/>
</dbReference>
<name>A0A0H5Q9K0_9ZZZZ</name>
<feature type="domain" description="DUF6291" evidence="1">
    <location>
        <begin position="24"/>
        <end position="91"/>
    </location>
</feature>
<protein>
    <recommendedName>
        <fullName evidence="1">DUF6291 domain-containing protein</fullName>
    </recommendedName>
</protein>
<accession>A0A0H5Q9K0</accession>
<reference evidence="2" key="1">
    <citation type="submission" date="2015-06" db="EMBL/GenBank/DDBJ databases">
        <authorList>
            <person name="Joergensen T."/>
        </authorList>
    </citation>
    <scope>NUCLEOTIDE SEQUENCE</scope>
    <source>
        <strain evidence="2">RGRH1824</strain>
    </source>
</reference>